<dbReference type="AlphaFoldDB" id="A0A1Y0B1Y4"/>
<geneLocation type="mitochondrion" evidence="1"/>
<sequence>MYSRPNSFLLVGGISWWRRSGWHWFNARGERAIECFVLPSIG</sequence>
<evidence type="ECO:0000313" key="1">
    <source>
        <dbReference type="EMBL" id="ART31410.1"/>
    </source>
</evidence>
<organism evidence="1">
    <name type="scientific">Utricularia reniformis</name>
    <dbReference type="NCBI Taxonomy" id="192314"/>
    <lineage>
        <taxon>Eukaryota</taxon>
        <taxon>Viridiplantae</taxon>
        <taxon>Streptophyta</taxon>
        <taxon>Embryophyta</taxon>
        <taxon>Tracheophyta</taxon>
        <taxon>Spermatophyta</taxon>
        <taxon>Magnoliopsida</taxon>
        <taxon>eudicotyledons</taxon>
        <taxon>Gunneridae</taxon>
        <taxon>Pentapetalae</taxon>
        <taxon>asterids</taxon>
        <taxon>lamiids</taxon>
        <taxon>Lamiales</taxon>
        <taxon>Lentibulariaceae</taxon>
        <taxon>Utricularia</taxon>
    </lineage>
</organism>
<keyword evidence="1" id="KW-0496">Mitochondrion</keyword>
<gene>
    <name evidence="1" type="ORF">AEK19_MT1198</name>
</gene>
<dbReference type="EMBL" id="KY774314">
    <property type="protein sequence ID" value="ART31410.1"/>
    <property type="molecule type" value="Genomic_DNA"/>
</dbReference>
<protein>
    <submittedName>
        <fullName evidence="1">Uncharacterized protein</fullName>
    </submittedName>
</protein>
<reference evidence="1" key="1">
    <citation type="submission" date="2017-03" db="EMBL/GenBank/DDBJ databases">
        <title>The mitochondrial genome of the carnivorous plant Utricularia reniformis (Lentibulariaceae): structure, comparative analysis and evolutionary landmarks.</title>
        <authorList>
            <person name="Silva S.R."/>
            <person name="Alvarenga D.O."/>
            <person name="Michael T.P."/>
            <person name="Miranda V.F.O."/>
            <person name="Varani A.M."/>
        </authorList>
    </citation>
    <scope>NUCLEOTIDE SEQUENCE</scope>
</reference>
<name>A0A1Y0B1Y4_9LAMI</name>
<accession>A0A1Y0B1Y4</accession>
<proteinExistence type="predicted"/>